<evidence type="ECO:0000256" key="3">
    <source>
        <dbReference type="ARBA" id="ARBA00023125"/>
    </source>
</evidence>
<dbReference type="EMBL" id="FOKI01000032">
    <property type="protein sequence ID" value="SFB35096.1"/>
    <property type="molecule type" value="Genomic_DNA"/>
</dbReference>
<keyword evidence="3 6" id="KW-0238">DNA-binding</keyword>
<gene>
    <name evidence="6" type="ORF">SAMN04488528_103236</name>
</gene>
<reference evidence="6 7" key="1">
    <citation type="submission" date="2016-10" db="EMBL/GenBank/DDBJ databases">
        <authorList>
            <person name="de Groot N.N."/>
        </authorList>
    </citation>
    <scope>NUCLEOTIDE SEQUENCE [LARGE SCALE GENOMIC DNA]</scope>
    <source>
        <strain evidence="6 7">DSM 12271</strain>
    </source>
</reference>
<comment type="similarity">
    <text evidence="1">Belongs to the LysR transcriptional regulatory family.</text>
</comment>
<dbReference type="Gene3D" id="3.40.190.290">
    <property type="match status" value="1"/>
</dbReference>
<dbReference type="CDD" id="cd08420">
    <property type="entry name" value="PBP2_CysL_like"/>
    <property type="match status" value="1"/>
</dbReference>
<dbReference type="RefSeq" id="WP_090042598.1">
    <property type="nucleotide sequence ID" value="NZ_FOKI01000032.1"/>
</dbReference>
<evidence type="ECO:0000259" key="5">
    <source>
        <dbReference type="PROSITE" id="PS50931"/>
    </source>
</evidence>
<dbReference type="GO" id="GO:0003700">
    <property type="term" value="F:DNA-binding transcription factor activity"/>
    <property type="evidence" value="ECO:0007669"/>
    <property type="project" value="InterPro"/>
</dbReference>
<dbReference type="PANTHER" id="PTHR30126:SF39">
    <property type="entry name" value="HTH-TYPE TRANSCRIPTIONAL REGULATOR CYSL"/>
    <property type="match status" value="1"/>
</dbReference>
<dbReference type="FunFam" id="1.10.10.10:FF:000001">
    <property type="entry name" value="LysR family transcriptional regulator"/>
    <property type="match status" value="1"/>
</dbReference>
<accession>A0A1I1ACL7</accession>
<dbReference type="InterPro" id="IPR005119">
    <property type="entry name" value="LysR_subst-bd"/>
</dbReference>
<organism evidence="6 7">
    <name type="scientific">Clostridium frigidicarnis</name>
    <dbReference type="NCBI Taxonomy" id="84698"/>
    <lineage>
        <taxon>Bacteria</taxon>
        <taxon>Bacillati</taxon>
        <taxon>Bacillota</taxon>
        <taxon>Clostridia</taxon>
        <taxon>Eubacteriales</taxon>
        <taxon>Clostridiaceae</taxon>
        <taxon>Clostridium</taxon>
    </lineage>
</organism>
<dbReference type="Pfam" id="PF00126">
    <property type="entry name" value="HTH_1"/>
    <property type="match status" value="1"/>
</dbReference>
<dbReference type="SUPFAM" id="SSF46785">
    <property type="entry name" value="Winged helix' DNA-binding domain"/>
    <property type="match status" value="1"/>
</dbReference>
<dbReference type="PROSITE" id="PS50931">
    <property type="entry name" value="HTH_LYSR"/>
    <property type="match status" value="1"/>
</dbReference>
<proteinExistence type="inferred from homology"/>
<evidence type="ECO:0000256" key="1">
    <source>
        <dbReference type="ARBA" id="ARBA00009437"/>
    </source>
</evidence>
<dbReference type="InterPro" id="IPR036390">
    <property type="entry name" value="WH_DNA-bd_sf"/>
</dbReference>
<dbReference type="Gene3D" id="1.10.10.10">
    <property type="entry name" value="Winged helix-like DNA-binding domain superfamily/Winged helix DNA-binding domain"/>
    <property type="match status" value="1"/>
</dbReference>
<dbReference type="OrthoDB" id="9785745at2"/>
<dbReference type="GO" id="GO:0000976">
    <property type="term" value="F:transcription cis-regulatory region binding"/>
    <property type="evidence" value="ECO:0007669"/>
    <property type="project" value="TreeGrafter"/>
</dbReference>
<dbReference type="STRING" id="84698.SAMN04488528_103236"/>
<dbReference type="InterPro" id="IPR000847">
    <property type="entry name" value="LysR_HTH_N"/>
</dbReference>
<feature type="domain" description="HTH lysR-type" evidence="5">
    <location>
        <begin position="1"/>
        <end position="58"/>
    </location>
</feature>
<name>A0A1I1ACL7_9CLOT</name>
<keyword evidence="2" id="KW-0805">Transcription regulation</keyword>
<dbReference type="Pfam" id="PF03466">
    <property type="entry name" value="LysR_substrate"/>
    <property type="match status" value="1"/>
</dbReference>
<dbReference type="SUPFAM" id="SSF53850">
    <property type="entry name" value="Periplasmic binding protein-like II"/>
    <property type="match status" value="1"/>
</dbReference>
<keyword evidence="4" id="KW-0804">Transcription</keyword>
<sequence>MNERRMRIFYEVSNVLNMTRVAEKMFISQSSISQAINELEQELGVKLFDRVSKRLYLTYEGQVFYNYVRRILNLYDESICAINDIRSSNRGKLKIGASNTVGVYMVPRIARAFLDIYENVEVSTTIGNTSDICNLILKNEIDFGLVEGKVKNDEIITNSFFKDELVVIVPKNHRLANKKLIRKEEIRNEKFIMREVGSGTRELIERKFKENDVEYNVFMELGNNEAIKNIVEAGIGISCISKQCLDHERIENRLKILNIVNLELSRDIYFIRHKDKNISTAMTNFMNILKIDKQ</sequence>
<protein>
    <submittedName>
        <fullName evidence="6">DNA-binding transcriptional regulator, LysR family</fullName>
    </submittedName>
</protein>
<dbReference type="PANTHER" id="PTHR30126">
    <property type="entry name" value="HTH-TYPE TRANSCRIPTIONAL REGULATOR"/>
    <property type="match status" value="1"/>
</dbReference>
<dbReference type="PRINTS" id="PR00039">
    <property type="entry name" value="HTHLYSR"/>
</dbReference>
<evidence type="ECO:0000256" key="2">
    <source>
        <dbReference type="ARBA" id="ARBA00023015"/>
    </source>
</evidence>
<keyword evidence="7" id="KW-1185">Reference proteome</keyword>
<evidence type="ECO:0000256" key="4">
    <source>
        <dbReference type="ARBA" id="ARBA00023163"/>
    </source>
</evidence>
<dbReference type="AlphaFoldDB" id="A0A1I1ACL7"/>
<dbReference type="Proteomes" id="UP000198619">
    <property type="component" value="Unassembled WGS sequence"/>
</dbReference>
<evidence type="ECO:0000313" key="6">
    <source>
        <dbReference type="EMBL" id="SFB35096.1"/>
    </source>
</evidence>
<evidence type="ECO:0000313" key="7">
    <source>
        <dbReference type="Proteomes" id="UP000198619"/>
    </source>
</evidence>
<dbReference type="InterPro" id="IPR036388">
    <property type="entry name" value="WH-like_DNA-bd_sf"/>
</dbReference>